<dbReference type="Gene3D" id="3.10.350.10">
    <property type="entry name" value="LysM domain"/>
    <property type="match status" value="1"/>
</dbReference>
<accession>A0A1H3G9R5</accession>
<protein>
    <submittedName>
        <fullName evidence="2">LysM domain-containing protein</fullName>
    </submittedName>
</protein>
<dbReference type="PANTHER" id="PTHR34700:SF4">
    <property type="entry name" value="PHAGE-LIKE ELEMENT PBSX PROTEIN XKDP"/>
    <property type="match status" value="1"/>
</dbReference>
<name>A0A1H3G9R5_ALLWA</name>
<dbReference type="Pfam" id="PF01476">
    <property type="entry name" value="LysM"/>
    <property type="match status" value="1"/>
</dbReference>
<dbReference type="EMBL" id="FNOW01000023">
    <property type="protein sequence ID" value="SDX99388.1"/>
    <property type="molecule type" value="Genomic_DNA"/>
</dbReference>
<proteinExistence type="predicted"/>
<evidence type="ECO:0000313" key="2">
    <source>
        <dbReference type="EMBL" id="SDX99388.1"/>
    </source>
</evidence>
<dbReference type="PROSITE" id="PS51782">
    <property type="entry name" value="LYSM"/>
    <property type="match status" value="1"/>
</dbReference>
<reference evidence="3" key="1">
    <citation type="submission" date="2016-10" db="EMBL/GenBank/DDBJ databases">
        <authorList>
            <person name="Varghese N."/>
            <person name="Submissions S."/>
        </authorList>
    </citation>
    <scope>NUCLEOTIDE SEQUENCE [LARGE SCALE GENOMIC DNA]</scope>
    <source>
        <strain evidence="3">DSM 173</strain>
    </source>
</reference>
<dbReference type="CDD" id="cd00118">
    <property type="entry name" value="LysM"/>
    <property type="match status" value="1"/>
</dbReference>
<organism evidence="2 3">
    <name type="scientific">Allochromatium warmingii</name>
    <name type="common">Chromatium warmingii</name>
    <dbReference type="NCBI Taxonomy" id="61595"/>
    <lineage>
        <taxon>Bacteria</taxon>
        <taxon>Pseudomonadati</taxon>
        <taxon>Pseudomonadota</taxon>
        <taxon>Gammaproteobacteria</taxon>
        <taxon>Chromatiales</taxon>
        <taxon>Chromatiaceae</taxon>
        <taxon>Allochromatium</taxon>
    </lineage>
</organism>
<dbReference type="OrthoDB" id="9765158at2"/>
<keyword evidence="3" id="KW-1185">Reference proteome</keyword>
<dbReference type="InterPro" id="IPR018392">
    <property type="entry name" value="LysM"/>
</dbReference>
<gene>
    <name evidence="2" type="ORF">SAMN05421644_12325</name>
</gene>
<dbReference type="RefSeq" id="WP_091333840.1">
    <property type="nucleotide sequence ID" value="NZ_FNOW01000023.1"/>
</dbReference>
<dbReference type="SUPFAM" id="SSF54106">
    <property type="entry name" value="LysM domain"/>
    <property type="match status" value="1"/>
</dbReference>
<dbReference type="STRING" id="61595.SAMN05421644_12325"/>
<evidence type="ECO:0000313" key="3">
    <source>
        <dbReference type="Proteomes" id="UP000198672"/>
    </source>
</evidence>
<sequence length="401" mass="44403">MRTLSRSFVWVGLSGLLAALVVVTPNVFAVELAAGAPTTYTVRSGDTLWDIAGQFLRDPWRWSAVWRANPDLADPDRIYPGDTLMLTQIDGQPVITRAERRGGPRVVKLSPQVRSEAVSAPIPTIRLNVIAPFLTQPYVAESNDLKRASYVVGFPDEHLVAGLHDAIYVRKIRSEAVKHFQILRPGEPLTAFDDPDQVLGHAATFVGNAELERTGDPARLRVTQAAREVMIGDRVIPAKNEQPFVDFLPRPAPAGARGRILSVMNGISQIGQYDVVIVDRGSRDRIEPGHVFTVFAGGQRERDEVRTGIADSDWLMDSPASTSFWYGREYSFTGWSDEPRTPDSSFAKHPEFQRSTAAYVKPFEPAGELMVFKTFERVSFALILRATRALQVGDWIAPPPV</sequence>
<dbReference type="AlphaFoldDB" id="A0A1H3G9R5"/>
<dbReference type="InterPro" id="IPR036779">
    <property type="entry name" value="LysM_dom_sf"/>
</dbReference>
<feature type="domain" description="LysM" evidence="1">
    <location>
        <begin position="38"/>
        <end position="86"/>
    </location>
</feature>
<dbReference type="PANTHER" id="PTHR34700">
    <property type="entry name" value="POTASSIUM BINDING PROTEIN KBP"/>
    <property type="match status" value="1"/>
</dbReference>
<dbReference type="Proteomes" id="UP000198672">
    <property type="component" value="Unassembled WGS sequence"/>
</dbReference>
<dbReference type="InterPro" id="IPR052196">
    <property type="entry name" value="Bact_Kbp"/>
</dbReference>
<dbReference type="SMART" id="SM00257">
    <property type="entry name" value="LysM"/>
    <property type="match status" value="1"/>
</dbReference>
<evidence type="ECO:0000259" key="1">
    <source>
        <dbReference type="PROSITE" id="PS51782"/>
    </source>
</evidence>